<reference evidence="8 9" key="1">
    <citation type="journal article" date="2018" name="Gigascience">
        <title>Genomes of trombidid mites reveal novel predicted allergens and laterally-transferred genes associated with secondary metabolism.</title>
        <authorList>
            <person name="Dong X."/>
            <person name="Chaisiri K."/>
            <person name="Xia D."/>
            <person name="Armstrong S.D."/>
            <person name="Fang Y."/>
            <person name="Donnelly M.J."/>
            <person name="Kadowaki T."/>
            <person name="McGarry J.W."/>
            <person name="Darby A.C."/>
            <person name="Makepeace B.L."/>
        </authorList>
    </citation>
    <scope>NUCLEOTIDE SEQUENCE [LARGE SCALE GENOMIC DNA]</scope>
    <source>
        <strain evidence="8">UoL-WK</strain>
    </source>
</reference>
<dbReference type="GO" id="GO:0016020">
    <property type="term" value="C:membrane"/>
    <property type="evidence" value="ECO:0007669"/>
    <property type="project" value="TreeGrafter"/>
</dbReference>
<dbReference type="PANTHER" id="PTHR44196">
    <property type="entry name" value="DEHYDROGENASE/REDUCTASE SDR FAMILY MEMBER 7B"/>
    <property type="match status" value="1"/>
</dbReference>
<evidence type="ECO:0000313" key="7">
    <source>
        <dbReference type="EMBL" id="RWS10455.1"/>
    </source>
</evidence>
<dbReference type="InterPro" id="IPR036291">
    <property type="entry name" value="NAD(P)-bd_dom_sf"/>
</dbReference>
<comment type="function">
    <text evidence="3">Putative oxidoreductase.</text>
</comment>
<comment type="similarity">
    <text evidence="1 4">Belongs to the short-chain dehydrogenases/reductases (SDR) family.</text>
</comment>
<evidence type="ECO:0000256" key="5">
    <source>
        <dbReference type="SAM" id="Phobius"/>
    </source>
</evidence>
<dbReference type="PANTHER" id="PTHR44196:SF1">
    <property type="entry name" value="DEHYDROGENASE_REDUCTASE SDR FAMILY MEMBER 7B"/>
    <property type="match status" value="1"/>
</dbReference>
<feature type="domain" description="Ketoreductase" evidence="6">
    <location>
        <begin position="53"/>
        <end position="241"/>
    </location>
</feature>
<evidence type="ECO:0000256" key="1">
    <source>
        <dbReference type="ARBA" id="ARBA00006484"/>
    </source>
</evidence>
<accession>A0A3S3PE23</accession>
<reference evidence="8" key="2">
    <citation type="submission" date="2018-11" db="EMBL/GenBank/DDBJ databases">
        <title>Trombidioid mite genomics.</title>
        <authorList>
            <person name="Dong X."/>
        </authorList>
    </citation>
    <scope>NUCLEOTIDE SEQUENCE</scope>
    <source>
        <strain evidence="8">UoL-WK</strain>
    </source>
</reference>
<name>A0A3S3PE23_9ACAR</name>
<dbReference type="InterPro" id="IPR002347">
    <property type="entry name" value="SDR_fam"/>
</dbReference>
<evidence type="ECO:0000313" key="9">
    <source>
        <dbReference type="Proteomes" id="UP000285301"/>
    </source>
</evidence>
<gene>
    <name evidence="8" type="ORF">B4U79_03511</name>
    <name evidence="7" type="ORF">B4U79_11029</name>
</gene>
<evidence type="ECO:0000256" key="3">
    <source>
        <dbReference type="ARBA" id="ARBA00037096"/>
    </source>
</evidence>
<dbReference type="AlphaFoldDB" id="A0A3S3PE23"/>
<feature type="non-terminal residue" evidence="8">
    <location>
        <position position="1"/>
    </location>
</feature>
<dbReference type="EMBL" id="NCKU01002074">
    <property type="protein sequence ID" value="RWS10493.1"/>
    <property type="molecule type" value="Genomic_DNA"/>
</dbReference>
<dbReference type="InterPro" id="IPR057326">
    <property type="entry name" value="KR_dom"/>
</dbReference>
<dbReference type="Gene3D" id="3.40.50.720">
    <property type="entry name" value="NAD(P)-binding Rossmann-like Domain"/>
    <property type="match status" value="1"/>
</dbReference>
<keyword evidence="5" id="KW-0472">Membrane</keyword>
<comment type="caution">
    <text evidence="8">The sequence shown here is derived from an EMBL/GenBank/DDBJ whole genome shotgun (WGS) entry which is preliminary data.</text>
</comment>
<dbReference type="PRINTS" id="PR00081">
    <property type="entry name" value="GDHRDH"/>
</dbReference>
<dbReference type="GO" id="GO:0006629">
    <property type="term" value="P:lipid metabolic process"/>
    <property type="evidence" value="ECO:0007669"/>
    <property type="project" value="UniProtKB-ARBA"/>
</dbReference>
<feature type="transmembrane region" description="Helical" evidence="5">
    <location>
        <begin position="12"/>
        <end position="33"/>
    </location>
</feature>
<dbReference type="Pfam" id="PF00106">
    <property type="entry name" value="adh_short"/>
    <property type="match status" value="1"/>
</dbReference>
<dbReference type="GO" id="GO:0016491">
    <property type="term" value="F:oxidoreductase activity"/>
    <property type="evidence" value="ECO:0007669"/>
    <property type="project" value="UniProtKB-KW"/>
</dbReference>
<dbReference type="InterPro" id="IPR020904">
    <property type="entry name" value="Sc_DH/Rdtase_CS"/>
</dbReference>
<dbReference type="Proteomes" id="UP000285301">
    <property type="component" value="Unassembled WGS sequence"/>
</dbReference>
<evidence type="ECO:0000256" key="4">
    <source>
        <dbReference type="RuleBase" id="RU000363"/>
    </source>
</evidence>
<proteinExistence type="inferred from homology"/>
<keyword evidence="5" id="KW-1133">Transmembrane helix</keyword>
<keyword evidence="2" id="KW-0560">Oxidoreductase</keyword>
<dbReference type="CDD" id="cd05332">
    <property type="entry name" value="11beta-HSD1_like_SDR_c"/>
    <property type="match status" value="1"/>
</dbReference>
<dbReference type="SUPFAM" id="SSF51735">
    <property type="entry name" value="NAD(P)-binding Rossmann-fold domains"/>
    <property type="match status" value="1"/>
</dbReference>
<sequence length="324" mass="35462">GERGVSASAEMFQTLLAFPIKVTFLTFSLVYIICKLKRKYSIWSSKAHMLKGKVALITGGSSGLGEALAHALYKCGCKVIIAARSIDELHRVKRELLDSNCDNAFEPKILSLDLQDLQNIPAKAKEAIEMYGPIDILINNAGVSNRGTVEGTDVDVYQRVMTVNFFGQIALTKEIMIPMIEKKSGHIVVISSVQGKMSIPFRSAYSASKHALQAFFDSLRAELSGKGINVCVISPGYINTSLSVNALTGSGSKYGILDKNTASGMDPFTVANYIVDCIVAKEEEVVIAPSYVKLAIILRTLLPDIYFKIMSKRAEKGYKEMKKE</sequence>
<dbReference type="EMBL" id="NCKU01002089">
    <property type="protein sequence ID" value="RWS10455.1"/>
    <property type="molecule type" value="Genomic_DNA"/>
</dbReference>
<dbReference type="SMART" id="SM00822">
    <property type="entry name" value="PKS_KR"/>
    <property type="match status" value="1"/>
</dbReference>
<protein>
    <submittedName>
        <fullName evidence="8">Dehydrogenase/reductase SDR family protein 7-like protein</fullName>
    </submittedName>
</protein>
<evidence type="ECO:0000259" key="6">
    <source>
        <dbReference type="SMART" id="SM00822"/>
    </source>
</evidence>
<dbReference type="STRING" id="1965070.A0A3S3PE23"/>
<keyword evidence="5" id="KW-0812">Transmembrane</keyword>
<dbReference type="NCBIfam" id="NF004825">
    <property type="entry name" value="PRK06181.1"/>
    <property type="match status" value="1"/>
</dbReference>
<dbReference type="PRINTS" id="PR00080">
    <property type="entry name" value="SDRFAMILY"/>
</dbReference>
<keyword evidence="9" id="KW-1185">Reference proteome</keyword>
<dbReference type="OrthoDB" id="5307821at2759"/>
<evidence type="ECO:0000256" key="2">
    <source>
        <dbReference type="ARBA" id="ARBA00023002"/>
    </source>
</evidence>
<organism evidence="8 9">
    <name type="scientific">Dinothrombium tinctorium</name>
    <dbReference type="NCBI Taxonomy" id="1965070"/>
    <lineage>
        <taxon>Eukaryota</taxon>
        <taxon>Metazoa</taxon>
        <taxon>Ecdysozoa</taxon>
        <taxon>Arthropoda</taxon>
        <taxon>Chelicerata</taxon>
        <taxon>Arachnida</taxon>
        <taxon>Acari</taxon>
        <taxon>Acariformes</taxon>
        <taxon>Trombidiformes</taxon>
        <taxon>Prostigmata</taxon>
        <taxon>Anystina</taxon>
        <taxon>Parasitengona</taxon>
        <taxon>Trombidioidea</taxon>
        <taxon>Trombidiidae</taxon>
        <taxon>Dinothrombium</taxon>
    </lineage>
</organism>
<dbReference type="PROSITE" id="PS00061">
    <property type="entry name" value="ADH_SHORT"/>
    <property type="match status" value="1"/>
</dbReference>
<evidence type="ECO:0000313" key="8">
    <source>
        <dbReference type="EMBL" id="RWS10493.1"/>
    </source>
</evidence>